<sequence>MAPITNDLLLAAALTSAVPVVAAQPVTDAGRPQTGVATTVKTGSVRGASTTMYVDGATNQRLATDANSTMHVLFSDQSAVTLGPNSELVIAKYEFNAKAKDGQILIDLTKGLLRVVGGLISKKTETVVRAGTATIGIRGGITMVETNGPNTSGTFLFGQGMRVTDNIGNTETITRAGFGTSLGTNQPPSSPRRVPVSDLNNMLNRLETRPTGGNQGDLNPLPAPAGAPAGQLISTGNIPGTGNPGSTLANDRLKTLADADNSRNPSPTLQVLLGTGKPQAQS</sequence>
<feature type="compositionally biased region" description="Polar residues" evidence="1">
    <location>
        <begin position="235"/>
        <end position="249"/>
    </location>
</feature>
<accession>A0ABW1U1X2</accession>
<feature type="region of interest" description="Disordered" evidence="1">
    <location>
        <begin position="235"/>
        <end position="282"/>
    </location>
</feature>
<protein>
    <submittedName>
        <fullName evidence="4">FecR domain-containing protein</fullName>
    </submittedName>
</protein>
<dbReference type="InterPro" id="IPR006860">
    <property type="entry name" value="FecR"/>
</dbReference>
<dbReference type="RefSeq" id="WP_377414451.1">
    <property type="nucleotide sequence ID" value="NZ_JBHSRS010000083.1"/>
</dbReference>
<organism evidence="4 5">
    <name type="scientific">Polaromonas aquatica</name>
    <dbReference type="NCBI Taxonomy" id="332657"/>
    <lineage>
        <taxon>Bacteria</taxon>
        <taxon>Pseudomonadati</taxon>
        <taxon>Pseudomonadota</taxon>
        <taxon>Betaproteobacteria</taxon>
        <taxon>Burkholderiales</taxon>
        <taxon>Comamonadaceae</taxon>
        <taxon>Polaromonas</taxon>
    </lineage>
</organism>
<feature type="domain" description="FecR protein" evidence="3">
    <location>
        <begin position="61"/>
        <end position="152"/>
    </location>
</feature>
<reference evidence="5" key="1">
    <citation type="journal article" date="2019" name="Int. J. Syst. Evol. Microbiol.">
        <title>The Global Catalogue of Microorganisms (GCM) 10K type strain sequencing project: providing services to taxonomists for standard genome sequencing and annotation.</title>
        <authorList>
            <consortium name="The Broad Institute Genomics Platform"/>
            <consortium name="The Broad Institute Genome Sequencing Center for Infectious Disease"/>
            <person name="Wu L."/>
            <person name="Ma J."/>
        </authorList>
    </citation>
    <scope>NUCLEOTIDE SEQUENCE [LARGE SCALE GENOMIC DNA]</scope>
    <source>
        <strain evidence="5">CCUG 39402</strain>
    </source>
</reference>
<gene>
    <name evidence="4" type="ORF">ACFQND_20365</name>
</gene>
<evidence type="ECO:0000313" key="4">
    <source>
        <dbReference type="EMBL" id="MFC6283587.1"/>
    </source>
</evidence>
<keyword evidence="2" id="KW-0732">Signal</keyword>
<evidence type="ECO:0000259" key="3">
    <source>
        <dbReference type="Pfam" id="PF04773"/>
    </source>
</evidence>
<feature type="signal peptide" evidence="2">
    <location>
        <begin position="1"/>
        <end position="22"/>
    </location>
</feature>
<comment type="caution">
    <text evidence="4">The sequence shown here is derived from an EMBL/GenBank/DDBJ whole genome shotgun (WGS) entry which is preliminary data.</text>
</comment>
<evidence type="ECO:0000256" key="1">
    <source>
        <dbReference type="SAM" id="MobiDB-lite"/>
    </source>
</evidence>
<proteinExistence type="predicted"/>
<feature type="chain" id="PRO_5046439506" evidence="2">
    <location>
        <begin position="23"/>
        <end position="282"/>
    </location>
</feature>
<keyword evidence="5" id="KW-1185">Reference proteome</keyword>
<evidence type="ECO:0000256" key="2">
    <source>
        <dbReference type="SAM" id="SignalP"/>
    </source>
</evidence>
<feature type="compositionally biased region" description="Basic and acidic residues" evidence="1">
    <location>
        <begin position="251"/>
        <end position="261"/>
    </location>
</feature>
<dbReference type="Pfam" id="PF04773">
    <property type="entry name" value="FecR"/>
    <property type="match status" value="1"/>
</dbReference>
<dbReference type="Proteomes" id="UP001596270">
    <property type="component" value="Unassembled WGS sequence"/>
</dbReference>
<name>A0ABW1U1X2_9BURK</name>
<dbReference type="EMBL" id="JBHSRS010000083">
    <property type="protein sequence ID" value="MFC6283587.1"/>
    <property type="molecule type" value="Genomic_DNA"/>
</dbReference>
<evidence type="ECO:0000313" key="5">
    <source>
        <dbReference type="Proteomes" id="UP001596270"/>
    </source>
</evidence>